<name>A0A5M7B1N3_9FLAO</name>
<feature type="chain" id="PRO_5024369689" evidence="1">
    <location>
        <begin position="22"/>
        <end position="477"/>
    </location>
</feature>
<dbReference type="InterPro" id="IPR036034">
    <property type="entry name" value="PDZ_sf"/>
</dbReference>
<dbReference type="EMBL" id="VMBF01000008">
    <property type="protein sequence ID" value="TSJ74014.1"/>
    <property type="molecule type" value="Genomic_DNA"/>
</dbReference>
<dbReference type="Pfam" id="PF03572">
    <property type="entry name" value="Peptidase_S41"/>
    <property type="match status" value="1"/>
</dbReference>
<keyword evidence="1" id="KW-0732">Signal</keyword>
<dbReference type="PANTHER" id="PTHR32060:SF30">
    <property type="entry name" value="CARBOXY-TERMINAL PROCESSING PROTEASE CTPA"/>
    <property type="match status" value="1"/>
</dbReference>
<dbReference type="AlphaFoldDB" id="A0A5M7B1N3"/>
<gene>
    <name evidence="3" type="ORF">F2B50_12540</name>
    <name evidence="4" type="ORF">FPF71_12540</name>
</gene>
<evidence type="ECO:0000313" key="3">
    <source>
        <dbReference type="EMBL" id="KAA5823526.1"/>
    </source>
</evidence>
<dbReference type="InterPro" id="IPR029045">
    <property type="entry name" value="ClpP/crotonase-like_dom_sf"/>
</dbReference>
<dbReference type="Pfam" id="PF17820">
    <property type="entry name" value="PDZ_6"/>
    <property type="match status" value="1"/>
</dbReference>
<dbReference type="GO" id="GO:0004175">
    <property type="term" value="F:endopeptidase activity"/>
    <property type="evidence" value="ECO:0007669"/>
    <property type="project" value="TreeGrafter"/>
</dbReference>
<dbReference type="GO" id="GO:0030288">
    <property type="term" value="C:outer membrane-bounded periplasmic space"/>
    <property type="evidence" value="ECO:0007669"/>
    <property type="project" value="TreeGrafter"/>
</dbReference>
<dbReference type="InterPro" id="IPR001478">
    <property type="entry name" value="PDZ"/>
</dbReference>
<dbReference type="GO" id="GO:0006508">
    <property type="term" value="P:proteolysis"/>
    <property type="evidence" value="ECO:0007669"/>
    <property type="project" value="InterPro"/>
</dbReference>
<dbReference type="InterPro" id="IPR041613">
    <property type="entry name" value="Pept_S41_N"/>
</dbReference>
<dbReference type="SUPFAM" id="SSF50156">
    <property type="entry name" value="PDZ domain-like"/>
    <property type="match status" value="1"/>
</dbReference>
<keyword evidence="5" id="KW-1185">Reference proteome</keyword>
<dbReference type="Proteomes" id="UP000315145">
    <property type="component" value="Unassembled WGS sequence"/>
</dbReference>
<dbReference type="GO" id="GO:0007165">
    <property type="term" value="P:signal transduction"/>
    <property type="evidence" value="ECO:0007669"/>
    <property type="project" value="TreeGrafter"/>
</dbReference>
<sequence length="477" mass="52449">MNKLNALILIFAALLFTNCFEDNDDIAATDNDINDFVYSGMNIFYLYKDNIPNLADNRFSNNAEYRAFLNSFDSPFNLFNSFLYQPDTVDRFSWIVDDYLALEQQFQGNTITNGMEYALFAAPNSATEGFGVIRLVLPNSPADNAGLKRGDIFYAIDGQRLTNNNLRTLLGQDSYTLNLGFYNDKNTAETTDDSIDPLNEDIPVGKVQYTEDPIYDTQIINVGGENVGYLMYNGFTSGSENELNTVFADFKSNNVQHLVVDLRYNPGGSVSTTAYLASMITGQYTGEVFEKLIYNSTLQNNNTDFNFASKLDDGTTINSLGLNKIYVLATGSSASASEGLINGLEPYLENVVKIGSNTVGKTQASRTLYDSPDFGRQGANPSHTYAMQPLIANGVNKNNETVPGDGLPPSIGFEYDENPLNYGVLGDVNEPMLALALADIEDSMAKFQAIKSKSAQSFKLLMESNELNPLEGGMIID</sequence>
<dbReference type="Gene3D" id="2.30.42.10">
    <property type="match status" value="1"/>
</dbReference>
<dbReference type="Pfam" id="PF18294">
    <property type="entry name" value="Pept_S41_N"/>
    <property type="match status" value="1"/>
</dbReference>
<reference evidence="3 6" key="1">
    <citation type="journal article" date="2015" name="Int. J. Syst. Evol. Microbiol.">
        <title>Algibacter amylolyticus sp. nov., isolated from intertidal sediment.</title>
        <authorList>
            <person name="Zhang D.C."/>
            <person name="Wu J."/>
            <person name="Neuner K."/>
            <person name="Yao J."/>
            <person name="Margesin R."/>
        </authorList>
    </citation>
    <scope>NUCLEOTIDE SEQUENCE [LARGE SCALE GENOMIC DNA]</scope>
    <source>
        <strain evidence="3 6">RU-4-M-4</strain>
    </source>
</reference>
<evidence type="ECO:0000256" key="1">
    <source>
        <dbReference type="SAM" id="SignalP"/>
    </source>
</evidence>
<dbReference type="Gene3D" id="3.30.750.170">
    <property type="match status" value="1"/>
</dbReference>
<dbReference type="CDD" id="cd07561">
    <property type="entry name" value="Peptidase_S41_CPP_like"/>
    <property type="match status" value="1"/>
</dbReference>
<evidence type="ECO:0000313" key="5">
    <source>
        <dbReference type="Proteomes" id="UP000315145"/>
    </source>
</evidence>
<dbReference type="SUPFAM" id="SSF52096">
    <property type="entry name" value="ClpP/crotonase"/>
    <property type="match status" value="1"/>
</dbReference>
<dbReference type="InterPro" id="IPR005151">
    <property type="entry name" value="Tail-specific_protease"/>
</dbReference>
<feature type="domain" description="PDZ" evidence="2">
    <location>
        <begin position="99"/>
        <end position="185"/>
    </location>
</feature>
<dbReference type="GO" id="GO:0008236">
    <property type="term" value="F:serine-type peptidase activity"/>
    <property type="evidence" value="ECO:0007669"/>
    <property type="project" value="InterPro"/>
</dbReference>
<dbReference type="PANTHER" id="PTHR32060">
    <property type="entry name" value="TAIL-SPECIFIC PROTEASE"/>
    <property type="match status" value="1"/>
</dbReference>
<dbReference type="Proteomes" id="UP000322315">
    <property type="component" value="Unassembled WGS sequence"/>
</dbReference>
<dbReference type="RefSeq" id="WP_144117011.1">
    <property type="nucleotide sequence ID" value="NZ_JACHGE010000002.1"/>
</dbReference>
<organism evidence="3 6">
    <name type="scientific">Algibacter amylolyticus</name>
    <dbReference type="NCBI Taxonomy" id="1608400"/>
    <lineage>
        <taxon>Bacteria</taxon>
        <taxon>Pseudomonadati</taxon>
        <taxon>Bacteroidota</taxon>
        <taxon>Flavobacteriia</taxon>
        <taxon>Flavobacteriales</taxon>
        <taxon>Flavobacteriaceae</taxon>
        <taxon>Algibacter</taxon>
    </lineage>
</organism>
<protein>
    <submittedName>
        <fullName evidence="3">Peptidase S41</fullName>
    </submittedName>
</protein>
<accession>A0A5M7B1N3</accession>
<dbReference type="EMBL" id="VWRS01000008">
    <property type="protein sequence ID" value="KAA5823526.1"/>
    <property type="molecule type" value="Genomic_DNA"/>
</dbReference>
<reference evidence="3" key="3">
    <citation type="submission" date="2019-09" db="EMBL/GenBank/DDBJ databases">
        <authorList>
            <person name="Zhang D.-C."/>
        </authorList>
    </citation>
    <scope>NUCLEOTIDE SEQUENCE</scope>
    <source>
        <strain evidence="3">RU-4-M-4</strain>
    </source>
</reference>
<evidence type="ECO:0000313" key="6">
    <source>
        <dbReference type="Proteomes" id="UP000322315"/>
    </source>
</evidence>
<dbReference type="Gene3D" id="3.90.226.10">
    <property type="entry name" value="2-enoyl-CoA Hydratase, Chain A, domain 1"/>
    <property type="match status" value="1"/>
</dbReference>
<feature type="signal peptide" evidence="1">
    <location>
        <begin position="1"/>
        <end position="21"/>
    </location>
</feature>
<comment type="caution">
    <text evidence="3">The sequence shown here is derived from an EMBL/GenBank/DDBJ whole genome shotgun (WGS) entry which is preliminary data.</text>
</comment>
<dbReference type="PROSITE" id="PS50106">
    <property type="entry name" value="PDZ"/>
    <property type="match status" value="1"/>
</dbReference>
<proteinExistence type="predicted"/>
<evidence type="ECO:0000259" key="2">
    <source>
        <dbReference type="PROSITE" id="PS50106"/>
    </source>
</evidence>
<dbReference type="InterPro" id="IPR041489">
    <property type="entry name" value="PDZ_6"/>
</dbReference>
<reference evidence="4 5" key="2">
    <citation type="submission" date="2019-07" db="EMBL/GenBank/DDBJ databases">
        <title>Algibacter marinivivus sp. nov., isolated from the surface of a marine red alga.</title>
        <authorList>
            <person name="Zhong X."/>
            <person name="Xu W."/>
            <person name="Zhang Y."/>
            <person name="Zhang Q."/>
            <person name="Du Z."/>
        </authorList>
    </citation>
    <scope>NUCLEOTIDE SEQUENCE [LARGE SCALE GENOMIC DNA]</scope>
    <source>
        <strain evidence="4 5">RU-4-M-4</strain>
    </source>
</reference>
<dbReference type="SMART" id="SM00245">
    <property type="entry name" value="TSPc"/>
    <property type="match status" value="1"/>
</dbReference>
<dbReference type="OrthoDB" id="7168509at2"/>
<evidence type="ECO:0000313" key="4">
    <source>
        <dbReference type="EMBL" id="TSJ74014.1"/>
    </source>
</evidence>